<gene>
    <name evidence="3" type="ORF">DFH08DRAFT_903735</name>
</gene>
<dbReference type="GO" id="GO:0006368">
    <property type="term" value="P:transcription elongation by RNA polymerase II"/>
    <property type="evidence" value="ECO:0007669"/>
    <property type="project" value="TreeGrafter"/>
</dbReference>
<dbReference type="GO" id="GO:0032784">
    <property type="term" value="P:regulation of DNA-templated transcription elongation"/>
    <property type="evidence" value="ECO:0007669"/>
    <property type="project" value="InterPro"/>
</dbReference>
<dbReference type="InterPro" id="IPR039659">
    <property type="entry name" value="SPT5"/>
</dbReference>
<name>A0AAD6Z1S8_9AGAR</name>
<evidence type="ECO:0000313" key="3">
    <source>
        <dbReference type="EMBL" id="KAJ7303603.1"/>
    </source>
</evidence>
<evidence type="ECO:0000313" key="4">
    <source>
        <dbReference type="Proteomes" id="UP001218218"/>
    </source>
</evidence>
<dbReference type="PANTHER" id="PTHR11125">
    <property type="entry name" value="SUPPRESSOR OF TY 5"/>
    <property type="match status" value="1"/>
</dbReference>
<feature type="compositionally biased region" description="Acidic residues" evidence="1">
    <location>
        <begin position="34"/>
        <end position="45"/>
    </location>
</feature>
<dbReference type="EMBL" id="JARIHO010000104">
    <property type="protein sequence ID" value="KAJ7303603.1"/>
    <property type="molecule type" value="Genomic_DNA"/>
</dbReference>
<comment type="caution">
    <text evidence="3">The sequence shown here is derived from an EMBL/GenBank/DDBJ whole genome shotgun (WGS) entry which is preliminary data.</text>
</comment>
<feature type="region of interest" description="Disordered" evidence="1">
    <location>
        <begin position="1"/>
        <end position="94"/>
    </location>
</feature>
<feature type="compositionally biased region" description="Basic residues" evidence="1">
    <location>
        <begin position="51"/>
        <end position="60"/>
    </location>
</feature>
<protein>
    <recommendedName>
        <fullName evidence="2">Spt5 KOW domain-containing protein</fullName>
    </recommendedName>
</protein>
<dbReference type="GO" id="GO:0032044">
    <property type="term" value="C:DSIF complex"/>
    <property type="evidence" value="ECO:0007669"/>
    <property type="project" value="TreeGrafter"/>
</dbReference>
<keyword evidence="4" id="KW-1185">Reference proteome</keyword>
<proteinExistence type="predicted"/>
<evidence type="ECO:0000256" key="1">
    <source>
        <dbReference type="SAM" id="MobiDB-lite"/>
    </source>
</evidence>
<dbReference type="CDD" id="cd06081">
    <property type="entry name" value="KOW_Spt5_1"/>
    <property type="match status" value="1"/>
</dbReference>
<dbReference type="InterPro" id="IPR041973">
    <property type="entry name" value="KOW_Spt5_1"/>
</dbReference>
<feature type="compositionally biased region" description="Acidic residues" evidence="1">
    <location>
        <begin position="68"/>
        <end position="81"/>
    </location>
</feature>
<dbReference type="Pfam" id="PF23042">
    <property type="entry name" value="KOW1_SPT5"/>
    <property type="match status" value="1"/>
</dbReference>
<accession>A0AAD6Z1S8</accession>
<feature type="compositionally biased region" description="Acidic residues" evidence="1">
    <location>
        <begin position="1"/>
        <end position="12"/>
    </location>
</feature>
<dbReference type="GO" id="GO:0003729">
    <property type="term" value="F:mRNA binding"/>
    <property type="evidence" value="ECO:0007669"/>
    <property type="project" value="TreeGrafter"/>
</dbReference>
<dbReference type="PANTHER" id="PTHR11125:SF7">
    <property type="entry name" value="TRANSCRIPTION ELONGATION FACTOR SPT5"/>
    <property type="match status" value="1"/>
</dbReference>
<reference evidence="3" key="1">
    <citation type="submission" date="2023-03" db="EMBL/GenBank/DDBJ databases">
        <title>Massive genome expansion in bonnet fungi (Mycena s.s.) driven by repeated elements and novel gene families across ecological guilds.</title>
        <authorList>
            <consortium name="Lawrence Berkeley National Laboratory"/>
            <person name="Harder C.B."/>
            <person name="Miyauchi S."/>
            <person name="Viragh M."/>
            <person name="Kuo A."/>
            <person name="Thoen E."/>
            <person name="Andreopoulos B."/>
            <person name="Lu D."/>
            <person name="Skrede I."/>
            <person name="Drula E."/>
            <person name="Henrissat B."/>
            <person name="Morin E."/>
            <person name="Kohler A."/>
            <person name="Barry K."/>
            <person name="LaButti K."/>
            <person name="Morin E."/>
            <person name="Salamov A."/>
            <person name="Lipzen A."/>
            <person name="Mereny Z."/>
            <person name="Hegedus B."/>
            <person name="Baldrian P."/>
            <person name="Stursova M."/>
            <person name="Weitz H."/>
            <person name="Taylor A."/>
            <person name="Grigoriev I.V."/>
            <person name="Nagy L.G."/>
            <person name="Martin F."/>
            <person name="Kauserud H."/>
        </authorList>
    </citation>
    <scope>NUCLEOTIDE SEQUENCE</scope>
    <source>
        <strain evidence="3">CBHHK002</strain>
    </source>
</reference>
<dbReference type="GO" id="GO:0006357">
    <property type="term" value="P:regulation of transcription by RNA polymerase II"/>
    <property type="evidence" value="ECO:0007669"/>
    <property type="project" value="InterPro"/>
</dbReference>
<organism evidence="3 4">
    <name type="scientific">Mycena albidolilacea</name>
    <dbReference type="NCBI Taxonomy" id="1033008"/>
    <lineage>
        <taxon>Eukaryota</taxon>
        <taxon>Fungi</taxon>
        <taxon>Dikarya</taxon>
        <taxon>Basidiomycota</taxon>
        <taxon>Agaricomycotina</taxon>
        <taxon>Agaricomycetes</taxon>
        <taxon>Agaricomycetidae</taxon>
        <taxon>Agaricales</taxon>
        <taxon>Marasmiineae</taxon>
        <taxon>Mycenaceae</taxon>
        <taxon>Mycena</taxon>
    </lineage>
</organism>
<evidence type="ECO:0000259" key="2">
    <source>
        <dbReference type="Pfam" id="PF23042"/>
    </source>
</evidence>
<dbReference type="AlphaFoldDB" id="A0AAD6Z1S8"/>
<sequence length="265" mass="29780">MSDLETYGDESPEAIYSQDQPSGEQPRSKHRNEEEEEEEEDEDDRDETKMRTKRRHKKGAARLLDLVAESDDDDEGDDDHDEGPGASLLKIKKQDQTVAPGSWVRIKRGTYQGDLAQVIDITETGEFVGLKFIPRIDLNPQDEGLLEGPTAKKKKKTNIAGSGTTRPLQRLFNYEEVVAVWGRKSVVKRNQVYVFHSETFKDGLIEKDFMLSQLMLEDVNPTLDEITQFALGQEGETGENVVNLSLIDEASRKAAISVLQPGDQT</sequence>
<feature type="domain" description="Spt5 KOW" evidence="2">
    <location>
        <begin position="101"/>
        <end position="229"/>
    </location>
</feature>
<dbReference type="Proteomes" id="UP001218218">
    <property type="component" value="Unassembled WGS sequence"/>
</dbReference>